<feature type="compositionally biased region" description="Low complexity" evidence="2">
    <location>
        <begin position="29"/>
        <end position="39"/>
    </location>
</feature>
<organism evidence="3 4">
    <name type="scientific">Phytophthora fragariae</name>
    <dbReference type="NCBI Taxonomy" id="53985"/>
    <lineage>
        <taxon>Eukaryota</taxon>
        <taxon>Sar</taxon>
        <taxon>Stramenopiles</taxon>
        <taxon>Oomycota</taxon>
        <taxon>Peronosporomycetes</taxon>
        <taxon>Peronosporales</taxon>
        <taxon>Peronosporaceae</taxon>
        <taxon>Phytophthora</taxon>
    </lineage>
</organism>
<evidence type="ECO:0000313" key="3">
    <source>
        <dbReference type="EMBL" id="KAE9138840.1"/>
    </source>
</evidence>
<dbReference type="AlphaFoldDB" id="A0A6G0M268"/>
<sequence>MAGRDRRSDADGTLILQLRPTHEQEGLASTEESSESSIRSLKESEAQTTEVTLEAIWLKLAETKARFVSAGEEREAASKALIEMESHSRRGVDAEDRQKSERDAELEIELSVLAEQLQAATAKLEASSTEAGDVMSVLRSEKSAIMV</sequence>
<dbReference type="EMBL" id="QXFX01000018">
    <property type="protein sequence ID" value="KAE9138840.1"/>
    <property type="molecule type" value="Genomic_DNA"/>
</dbReference>
<proteinExistence type="predicted"/>
<feature type="compositionally biased region" description="Basic and acidic residues" evidence="2">
    <location>
        <begin position="1"/>
        <end position="10"/>
    </location>
</feature>
<evidence type="ECO:0000256" key="2">
    <source>
        <dbReference type="SAM" id="MobiDB-lite"/>
    </source>
</evidence>
<keyword evidence="1" id="KW-0175">Coiled coil</keyword>
<protein>
    <submittedName>
        <fullName evidence="3">Uncharacterized protein</fullName>
    </submittedName>
</protein>
<feature type="region of interest" description="Disordered" evidence="2">
    <location>
        <begin position="1"/>
        <end position="45"/>
    </location>
</feature>
<accession>A0A6G0M268</accession>
<comment type="caution">
    <text evidence="3">The sequence shown here is derived from an EMBL/GenBank/DDBJ whole genome shotgun (WGS) entry which is preliminary data.</text>
</comment>
<gene>
    <name evidence="3" type="ORF">PF010_g818</name>
</gene>
<reference evidence="3 4" key="1">
    <citation type="submission" date="2018-09" db="EMBL/GenBank/DDBJ databases">
        <title>Genomic investigation of the strawberry pathogen Phytophthora fragariae indicates pathogenicity is determined by transcriptional variation in three key races.</title>
        <authorList>
            <person name="Adams T.M."/>
            <person name="Armitage A.D."/>
            <person name="Sobczyk M.K."/>
            <person name="Bates H.J."/>
            <person name="Dunwell J.M."/>
            <person name="Nellist C.F."/>
            <person name="Harrison R.J."/>
        </authorList>
    </citation>
    <scope>NUCLEOTIDE SEQUENCE [LARGE SCALE GENOMIC DNA]</scope>
    <source>
        <strain evidence="3 4">ONT-3</strain>
    </source>
</reference>
<evidence type="ECO:0000313" key="4">
    <source>
        <dbReference type="Proteomes" id="UP000488956"/>
    </source>
</evidence>
<evidence type="ECO:0000256" key="1">
    <source>
        <dbReference type="SAM" id="Coils"/>
    </source>
</evidence>
<feature type="coiled-coil region" evidence="1">
    <location>
        <begin position="103"/>
        <end position="130"/>
    </location>
</feature>
<name>A0A6G0M268_9STRA</name>
<dbReference type="Proteomes" id="UP000488956">
    <property type="component" value="Unassembled WGS sequence"/>
</dbReference>